<evidence type="ECO:0008006" key="3">
    <source>
        <dbReference type="Google" id="ProtNLM"/>
    </source>
</evidence>
<proteinExistence type="predicted"/>
<feature type="compositionally biased region" description="Basic and acidic residues" evidence="1">
    <location>
        <begin position="37"/>
        <end position="49"/>
    </location>
</feature>
<name>A0AA49X265_9VIRU</name>
<evidence type="ECO:0000313" key="2">
    <source>
        <dbReference type="EMBL" id="WLJ25698.1"/>
    </source>
</evidence>
<feature type="compositionally biased region" description="Acidic residues" evidence="1">
    <location>
        <begin position="27"/>
        <end position="36"/>
    </location>
</feature>
<dbReference type="InterPro" id="IPR009812">
    <property type="entry name" value="DUF1381"/>
</dbReference>
<dbReference type="EMBL" id="OQ890314">
    <property type="protein sequence ID" value="WLJ25698.1"/>
    <property type="molecule type" value="Genomic_DNA"/>
</dbReference>
<reference evidence="2" key="1">
    <citation type="submission" date="2023-04" db="EMBL/GenBank/DDBJ databases">
        <title>The human skin virome in hidradenitis suppurativa patients.</title>
        <authorList>
            <person name="Jansen D."/>
        </authorList>
    </citation>
    <scope>NUCLEOTIDE SEQUENCE</scope>
    <source>
        <strain evidence="2">VC3_JansenPhageC</strain>
    </source>
</reference>
<sequence>MTQFLITEIKHGQETFVDVTKPHDNETDTLVEAESSEEARRKYEEGVDD</sequence>
<accession>A0AA49X265</accession>
<dbReference type="Pfam" id="PF07129">
    <property type="entry name" value="DUF1381"/>
    <property type="match status" value="1"/>
</dbReference>
<protein>
    <recommendedName>
        <fullName evidence="3">Phage protein</fullName>
    </recommendedName>
</protein>
<organism evidence="2">
    <name type="scientific">Staphylococcus phage HS06</name>
    <dbReference type="NCBI Taxonomy" id="3056400"/>
    <lineage>
        <taxon>Viruses</taxon>
    </lineage>
</organism>
<evidence type="ECO:0000256" key="1">
    <source>
        <dbReference type="SAM" id="MobiDB-lite"/>
    </source>
</evidence>
<feature type="region of interest" description="Disordered" evidence="1">
    <location>
        <begin position="22"/>
        <end position="49"/>
    </location>
</feature>